<proteinExistence type="predicted"/>
<keyword evidence="2" id="KW-1185">Reference proteome</keyword>
<accession>A0ABQ3HV94</accession>
<dbReference type="Proteomes" id="UP000620550">
    <property type="component" value="Unassembled WGS sequence"/>
</dbReference>
<dbReference type="EMBL" id="BNAF01000003">
    <property type="protein sequence ID" value="GHE28560.1"/>
    <property type="molecule type" value="Genomic_DNA"/>
</dbReference>
<reference evidence="2" key="1">
    <citation type="journal article" date="2019" name="Int. J. Syst. Evol. Microbiol.">
        <title>The Global Catalogue of Microorganisms (GCM) 10K type strain sequencing project: providing services to taxonomists for standard genome sequencing and annotation.</title>
        <authorList>
            <consortium name="The Broad Institute Genomics Platform"/>
            <consortium name="The Broad Institute Genome Sequencing Center for Infectious Disease"/>
            <person name="Wu L."/>
            <person name="Ma J."/>
        </authorList>
    </citation>
    <scope>NUCLEOTIDE SEQUENCE [LARGE SCALE GENOMIC DNA]</scope>
    <source>
        <strain evidence="2">CGMCC 1.12966</strain>
    </source>
</reference>
<name>A0ABQ3HV94_9SPHI</name>
<evidence type="ECO:0000313" key="1">
    <source>
        <dbReference type="EMBL" id="GHE28560.1"/>
    </source>
</evidence>
<comment type="caution">
    <text evidence="1">The sequence shown here is derived from an EMBL/GenBank/DDBJ whole genome shotgun (WGS) entry which is preliminary data.</text>
</comment>
<protein>
    <submittedName>
        <fullName evidence="1">Uncharacterized protein</fullName>
    </submittedName>
</protein>
<gene>
    <name evidence="1" type="ORF">GCM10017764_08780</name>
</gene>
<sequence length="50" mass="5583">MVRESKKVVFITSILKLSKIYEKIVSKNFILQTLDGVPANLSQNFGTILG</sequence>
<evidence type="ECO:0000313" key="2">
    <source>
        <dbReference type="Proteomes" id="UP000620550"/>
    </source>
</evidence>
<organism evidence="1 2">
    <name type="scientific">Sphingobacterium griseoflavum</name>
    <dbReference type="NCBI Taxonomy" id="1474952"/>
    <lineage>
        <taxon>Bacteria</taxon>
        <taxon>Pseudomonadati</taxon>
        <taxon>Bacteroidota</taxon>
        <taxon>Sphingobacteriia</taxon>
        <taxon>Sphingobacteriales</taxon>
        <taxon>Sphingobacteriaceae</taxon>
        <taxon>Sphingobacterium</taxon>
    </lineage>
</organism>